<reference evidence="1 2" key="1">
    <citation type="submission" date="2017-08" db="EMBL/GenBank/DDBJ databases">
        <authorList>
            <person name="Chaillou S."/>
        </authorList>
    </citation>
    <scope>NUCLEOTIDE SEQUENCE [LARGE SCALE GENOMIC DNA]</scope>
    <source>
        <strain evidence="1 2">MFPA15A1205</strain>
    </source>
</reference>
<dbReference type="EMBL" id="OBKZ01000016">
    <property type="protein sequence ID" value="SOB52398.1"/>
    <property type="molecule type" value="Genomic_DNA"/>
</dbReference>
<name>A0AAX2H6J8_9PSED</name>
<dbReference type="AlphaFoldDB" id="A0AAX2H6J8"/>
<evidence type="ECO:0000313" key="1">
    <source>
        <dbReference type="EMBL" id="SOB52398.1"/>
    </source>
</evidence>
<dbReference type="RefSeq" id="WP_097191853.1">
    <property type="nucleotide sequence ID" value="NZ_OBKZ01000016.1"/>
</dbReference>
<organism evidence="1 2">
    <name type="scientific">Pseudomonas lundensis</name>
    <dbReference type="NCBI Taxonomy" id="86185"/>
    <lineage>
        <taxon>Bacteria</taxon>
        <taxon>Pseudomonadati</taxon>
        <taxon>Pseudomonadota</taxon>
        <taxon>Gammaproteobacteria</taxon>
        <taxon>Pseudomonadales</taxon>
        <taxon>Pseudomonadaceae</taxon>
        <taxon>Pseudomonas</taxon>
    </lineage>
</organism>
<dbReference type="Proteomes" id="UP000219564">
    <property type="component" value="Unassembled WGS sequence"/>
</dbReference>
<evidence type="ECO:0000313" key="2">
    <source>
        <dbReference type="Proteomes" id="UP000219564"/>
    </source>
</evidence>
<protein>
    <submittedName>
        <fullName evidence="1">Uncharacterized protein</fullName>
    </submittedName>
</protein>
<gene>
    <name evidence="1" type="ORF">PLUA15_230141</name>
</gene>
<proteinExistence type="predicted"/>
<comment type="caution">
    <text evidence="1">The sequence shown here is derived from an EMBL/GenBank/DDBJ whole genome shotgun (WGS) entry which is preliminary data.</text>
</comment>
<sequence length="332" mass="37119">MDAEFEQEFNNPAPMHGVQENVAPTPAAVTWTDITDFQVYAPEGGTTLYANGKQQLKVRVSIRVKYKGLATVELDEQTLSTLTLVESGTGTPLVHDRFNPGDPIGWRYVLERNETFKSLPYQGPIVAGVEGTKVYSRDFYVSTNASTSISLSASVTRSDGAVFYSEAIKTNGRLTLNSIPPAVYSHNQFQLALIGKTPYESKNISKVEVYRLRLIVDQHRVDILKIDSLYPGIFLRKSSHPDYLGFYTSAYINGEEYPFAELLPFEMPHARAKYHNYPGAVTFLMSYATKGGDSQIRTEHDAWNMVLLDMYGNAHTVMVKASEHSLPELRLS</sequence>
<accession>A0AAX2H6J8</accession>